<proteinExistence type="predicted"/>
<protein>
    <submittedName>
        <fullName evidence="1">5505_t:CDS:1</fullName>
    </submittedName>
</protein>
<comment type="caution">
    <text evidence="1">The sequence shown here is derived from an EMBL/GenBank/DDBJ whole genome shotgun (WGS) entry which is preliminary data.</text>
</comment>
<reference evidence="1" key="1">
    <citation type="submission" date="2021-06" db="EMBL/GenBank/DDBJ databases">
        <authorList>
            <person name="Kallberg Y."/>
            <person name="Tangrot J."/>
            <person name="Rosling A."/>
        </authorList>
    </citation>
    <scope>NUCLEOTIDE SEQUENCE</scope>
    <source>
        <strain evidence="1">MA461A</strain>
    </source>
</reference>
<keyword evidence="2" id="KW-1185">Reference proteome</keyword>
<organism evidence="1 2">
    <name type="scientific">Racocetra persica</name>
    <dbReference type="NCBI Taxonomy" id="160502"/>
    <lineage>
        <taxon>Eukaryota</taxon>
        <taxon>Fungi</taxon>
        <taxon>Fungi incertae sedis</taxon>
        <taxon>Mucoromycota</taxon>
        <taxon>Glomeromycotina</taxon>
        <taxon>Glomeromycetes</taxon>
        <taxon>Diversisporales</taxon>
        <taxon>Gigasporaceae</taxon>
        <taxon>Racocetra</taxon>
    </lineage>
</organism>
<dbReference type="Proteomes" id="UP000789920">
    <property type="component" value="Unassembled WGS sequence"/>
</dbReference>
<gene>
    <name evidence="1" type="ORF">RPERSI_LOCUS9354</name>
</gene>
<name>A0ACA9P4A3_9GLOM</name>
<accession>A0ACA9P4A3</accession>
<feature type="non-terminal residue" evidence="1">
    <location>
        <position position="1"/>
    </location>
</feature>
<dbReference type="EMBL" id="CAJVQC010017630">
    <property type="protein sequence ID" value="CAG8686163.1"/>
    <property type="molecule type" value="Genomic_DNA"/>
</dbReference>
<evidence type="ECO:0000313" key="2">
    <source>
        <dbReference type="Proteomes" id="UP000789920"/>
    </source>
</evidence>
<sequence>HTTTPSDNMTKRVFDQVEICKENIFHKDDKVEIKQAHFIVNDKLFEIQYRKVNQEKIDDLHLAVLKSLDKGKISHEAYRSLACIN</sequence>
<evidence type="ECO:0000313" key="1">
    <source>
        <dbReference type="EMBL" id="CAG8686163.1"/>
    </source>
</evidence>